<keyword evidence="6 7" id="KW-0472">Membrane</keyword>
<sequence length="428" mass="45649">MSICGSYSDCSLWSSSCSGSVGRGSTLSLLAIVAFPLAGVLTFPEALAGFADPSVILIAALFVVGEGLSRTGVTYRVGDWLVKHSKSNPRRLLVLLMLTVAALGAVMSSTGVVAIFIPVVLSLAARMGISPRMLMMPLSMAALTSGMLTLIATAPNLIVDAELQRQGAGGFDFFSVTPFGLVILLLGIGYMLVVQRFLGGDETEGLGSGRDSFNDLLTRYEIESRTSRFRIGARSPLIGSAVAGIQFEDAPTFVLGVERKRFWQGTALLTEPDTVLKRGDTLILDLAPEGSKLVQLGLKYVGDSDRVFDDHARQLGMVEVVIPPDSRMVGQSVSELRFRSDHGVTVLGVRQAGRVVKGDPAYQRLRAGAVLLLACDWDAIRRLGEVTGDFLSMAPPRESDESAPAASRAPFALFSLALMVPLLLPFQP</sequence>
<proteinExistence type="predicted"/>
<comment type="subcellular location">
    <subcellularLocation>
        <location evidence="1">Membrane</location>
        <topology evidence="1">Multi-pass membrane protein</topology>
    </subcellularLocation>
</comment>
<dbReference type="GO" id="GO:0008324">
    <property type="term" value="F:monoatomic cation transmembrane transporter activity"/>
    <property type="evidence" value="ECO:0007669"/>
    <property type="project" value="InterPro"/>
</dbReference>
<keyword evidence="4" id="KW-0677">Repeat</keyword>
<organism evidence="9 10">
    <name type="scientific">Gulosibacter chungangensis</name>
    <dbReference type="NCBI Taxonomy" id="979746"/>
    <lineage>
        <taxon>Bacteria</taxon>
        <taxon>Bacillati</taxon>
        <taxon>Actinomycetota</taxon>
        <taxon>Actinomycetes</taxon>
        <taxon>Micrococcales</taxon>
        <taxon>Microbacteriaceae</taxon>
        <taxon>Gulosibacter</taxon>
    </lineage>
</organism>
<dbReference type="Proteomes" id="UP000433493">
    <property type="component" value="Unassembled WGS sequence"/>
</dbReference>
<keyword evidence="2" id="KW-0813">Transport</keyword>
<name>A0A7J5BI02_9MICO</name>
<dbReference type="Gene3D" id="3.30.70.1450">
    <property type="entry name" value="Regulator of K+ conductance, C-terminal domain"/>
    <property type="match status" value="1"/>
</dbReference>
<feature type="domain" description="RCK C-terminal" evidence="8">
    <location>
        <begin position="305"/>
        <end position="389"/>
    </location>
</feature>
<dbReference type="OrthoDB" id="9809303at2"/>
<dbReference type="PROSITE" id="PS51202">
    <property type="entry name" value="RCK_C"/>
    <property type="match status" value="2"/>
</dbReference>
<evidence type="ECO:0000256" key="5">
    <source>
        <dbReference type="ARBA" id="ARBA00022989"/>
    </source>
</evidence>
<gene>
    <name evidence="9" type="ORF">F8O05_03195</name>
</gene>
<keyword evidence="3 7" id="KW-0812">Transmembrane</keyword>
<dbReference type="AlphaFoldDB" id="A0A7J5BI02"/>
<dbReference type="GO" id="GO:0005886">
    <property type="term" value="C:plasma membrane"/>
    <property type="evidence" value="ECO:0007669"/>
    <property type="project" value="TreeGrafter"/>
</dbReference>
<evidence type="ECO:0000259" key="8">
    <source>
        <dbReference type="PROSITE" id="PS51202"/>
    </source>
</evidence>
<dbReference type="InterPro" id="IPR004680">
    <property type="entry name" value="Cit_transptr-like_dom"/>
</dbReference>
<reference evidence="9 10" key="1">
    <citation type="submission" date="2019-09" db="EMBL/GenBank/DDBJ databases">
        <title>Phylogeny of genus Pseudoclavibacter and closely related genus.</title>
        <authorList>
            <person name="Li Y."/>
        </authorList>
    </citation>
    <scope>NUCLEOTIDE SEQUENCE [LARGE SCALE GENOMIC DNA]</scope>
    <source>
        <strain evidence="9 10">KCTC 13959</strain>
    </source>
</reference>
<evidence type="ECO:0000313" key="9">
    <source>
        <dbReference type="EMBL" id="KAB1645260.1"/>
    </source>
</evidence>
<keyword evidence="10" id="KW-1185">Reference proteome</keyword>
<evidence type="ECO:0000256" key="6">
    <source>
        <dbReference type="ARBA" id="ARBA00023136"/>
    </source>
</evidence>
<dbReference type="InterPro" id="IPR051679">
    <property type="entry name" value="DASS-Related_Transporters"/>
</dbReference>
<dbReference type="PANTHER" id="PTHR43652:SF1">
    <property type="entry name" value="RESPONSE REGULATOR"/>
    <property type="match status" value="1"/>
</dbReference>
<evidence type="ECO:0000313" key="10">
    <source>
        <dbReference type="Proteomes" id="UP000433493"/>
    </source>
</evidence>
<evidence type="ECO:0000256" key="2">
    <source>
        <dbReference type="ARBA" id="ARBA00022448"/>
    </source>
</evidence>
<dbReference type="PANTHER" id="PTHR43652">
    <property type="entry name" value="BASIC AMINO ACID ANTIPORTER YFCC-RELATED"/>
    <property type="match status" value="1"/>
</dbReference>
<accession>A0A7J5BI02</accession>
<dbReference type="InterPro" id="IPR036721">
    <property type="entry name" value="RCK_C_sf"/>
</dbReference>
<feature type="domain" description="RCK C-terminal" evidence="8">
    <location>
        <begin position="214"/>
        <end position="302"/>
    </location>
</feature>
<dbReference type="Pfam" id="PF02080">
    <property type="entry name" value="TrkA_C"/>
    <property type="match status" value="1"/>
</dbReference>
<dbReference type="EMBL" id="WBKB01000001">
    <property type="protein sequence ID" value="KAB1645260.1"/>
    <property type="molecule type" value="Genomic_DNA"/>
</dbReference>
<evidence type="ECO:0000256" key="1">
    <source>
        <dbReference type="ARBA" id="ARBA00004141"/>
    </source>
</evidence>
<feature type="transmembrane region" description="Helical" evidence="7">
    <location>
        <begin position="133"/>
        <end position="153"/>
    </location>
</feature>
<protein>
    <submittedName>
        <fullName evidence="9">TRAP transporter large permease subunit</fullName>
    </submittedName>
</protein>
<feature type="transmembrane region" description="Helical" evidence="7">
    <location>
        <begin position="55"/>
        <end position="73"/>
    </location>
</feature>
<dbReference type="SUPFAM" id="SSF116726">
    <property type="entry name" value="TrkA C-terminal domain-like"/>
    <property type="match status" value="2"/>
</dbReference>
<feature type="transmembrane region" description="Helical" evidence="7">
    <location>
        <begin position="93"/>
        <end position="121"/>
    </location>
</feature>
<feature type="transmembrane region" description="Helical" evidence="7">
    <location>
        <begin position="173"/>
        <end position="193"/>
    </location>
</feature>
<dbReference type="Pfam" id="PF03600">
    <property type="entry name" value="CitMHS"/>
    <property type="match status" value="1"/>
</dbReference>
<feature type="transmembrane region" description="Helical" evidence="7">
    <location>
        <begin position="24"/>
        <end position="43"/>
    </location>
</feature>
<evidence type="ECO:0000256" key="4">
    <source>
        <dbReference type="ARBA" id="ARBA00022737"/>
    </source>
</evidence>
<comment type="caution">
    <text evidence="9">The sequence shown here is derived from an EMBL/GenBank/DDBJ whole genome shotgun (WGS) entry which is preliminary data.</text>
</comment>
<evidence type="ECO:0000256" key="7">
    <source>
        <dbReference type="SAM" id="Phobius"/>
    </source>
</evidence>
<dbReference type="GO" id="GO:0006813">
    <property type="term" value="P:potassium ion transport"/>
    <property type="evidence" value="ECO:0007669"/>
    <property type="project" value="InterPro"/>
</dbReference>
<evidence type="ECO:0000256" key="3">
    <source>
        <dbReference type="ARBA" id="ARBA00022692"/>
    </source>
</evidence>
<keyword evidence="5 7" id="KW-1133">Transmembrane helix</keyword>
<dbReference type="InterPro" id="IPR006037">
    <property type="entry name" value="RCK_C"/>
</dbReference>